<proteinExistence type="predicted"/>
<evidence type="ECO:0000256" key="1">
    <source>
        <dbReference type="SAM" id="Phobius"/>
    </source>
</evidence>
<keyword evidence="3" id="KW-1185">Reference proteome</keyword>
<dbReference type="RefSeq" id="WP_369210463.1">
    <property type="nucleotide sequence ID" value="NZ_JBFNXQ010000151.1"/>
</dbReference>
<organism evidence="2 3">
    <name type="scientific">Geodermatophilus maliterrae</name>
    <dbReference type="NCBI Taxonomy" id="3162531"/>
    <lineage>
        <taxon>Bacteria</taxon>
        <taxon>Bacillati</taxon>
        <taxon>Actinomycetota</taxon>
        <taxon>Actinomycetes</taxon>
        <taxon>Geodermatophilales</taxon>
        <taxon>Geodermatophilaceae</taxon>
        <taxon>Geodermatophilus</taxon>
    </lineage>
</organism>
<protein>
    <recommendedName>
        <fullName evidence="4">LemA protein</fullName>
    </recommendedName>
</protein>
<dbReference type="EMBL" id="JBFNXQ010000151">
    <property type="protein sequence ID" value="MEX5721667.1"/>
    <property type="molecule type" value="Genomic_DNA"/>
</dbReference>
<keyword evidence="1" id="KW-1133">Transmembrane helix</keyword>
<comment type="caution">
    <text evidence="2">The sequence shown here is derived from an EMBL/GenBank/DDBJ whole genome shotgun (WGS) entry which is preliminary data.</text>
</comment>
<gene>
    <name evidence="2" type="ORF">ABQ292_25285</name>
</gene>
<accession>A0ABV3XMH6</accession>
<sequence length="202" mass="22007">MGDVRVPALATLLAAFVAVAGSMFVVWRSGHQQRRLQLREFADRATAREAQWAEERARGARAAEVDACVQFDAAVAIAVTHLRRMVDLVGRPRVRRRLFGRKWPEHWNRQVTEATVELAVPLSEVRMAAGPAVRQAVNDVATAFEAAANAVSTLPTHIPEVLLMGPVVAPWRHRVDASISDVHSARDALAAVLESSVQQAGA</sequence>
<keyword evidence="1" id="KW-0812">Transmembrane</keyword>
<reference evidence="2 3" key="1">
    <citation type="submission" date="2024-06" db="EMBL/GenBank/DDBJ databases">
        <title>Draft genome sequence of Geodermatophilus badlandi, a novel member of the Geodermatophilaceae isolated from badland sedimentary rocks in the Red desert, Wyoming, USA.</title>
        <authorList>
            <person name="Ben Tekaya S."/>
            <person name="Nouioui I."/>
            <person name="Flores G.M."/>
            <person name="Shaal M.N."/>
            <person name="Bredoire F."/>
            <person name="Basile F."/>
            <person name="Van Diepen L."/>
            <person name="Ward N.L."/>
        </authorList>
    </citation>
    <scope>NUCLEOTIDE SEQUENCE [LARGE SCALE GENOMIC DNA]</scope>
    <source>
        <strain evidence="2 3">WL48A</strain>
    </source>
</reference>
<dbReference type="Proteomes" id="UP001560045">
    <property type="component" value="Unassembled WGS sequence"/>
</dbReference>
<feature type="transmembrane region" description="Helical" evidence="1">
    <location>
        <begin position="6"/>
        <end position="27"/>
    </location>
</feature>
<evidence type="ECO:0008006" key="4">
    <source>
        <dbReference type="Google" id="ProtNLM"/>
    </source>
</evidence>
<evidence type="ECO:0000313" key="3">
    <source>
        <dbReference type="Proteomes" id="UP001560045"/>
    </source>
</evidence>
<evidence type="ECO:0000313" key="2">
    <source>
        <dbReference type="EMBL" id="MEX5721667.1"/>
    </source>
</evidence>
<name>A0ABV3XMH6_9ACTN</name>
<keyword evidence="1" id="KW-0472">Membrane</keyword>